<comment type="caution">
    <text evidence="2">The sequence shown here is derived from an EMBL/GenBank/DDBJ whole genome shotgun (WGS) entry which is preliminary data.</text>
</comment>
<accession>A0A9Q1J6W5</accession>
<dbReference type="AlphaFoldDB" id="A0A9Q1J6W5"/>
<evidence type="ECO:0000256" key="1">
    <source>
        <dbReference type="SAM" id="MobiDB-lite"/>
    </source>
</evidence>
<keyword evidence="3" id="KW-1185">Reference proteome</keyword>
<reference evidence="2" key="1">
    <citation type="journal article" date="2023" name="Science">
        <title>Genome structures resolve the early diversification of teleost fishes.</title>
        <authorList>
            <person name="Parey E."/>
            <person name="Louis A."/>
            <person name="Montfort J."/>
            <person name="Bouchez O."/>
            <person name="Roques C."/>
            <person name="Iampietro C."/>
            <person name="Lluch J."/>
            <person name="Castinel A."/>
            <person name="Donnadieu C."/>
            <person name="Desvignes T."/>
            <person name="Floi Bucao C."/>
            <person name="Jouanno E."/>
            <person name="Wen M."/>
            <person name="Mejri S."/>
            <person name="Dirks R."/>
            <person name="Jansen H."/>
            <person name="Henkel C."/>
            <person name="Chen W.J."/>
            <person name="Zahm M."/>
            <person name="Cabau C."/>
            <person name="Klopp C."/>
            <person name="Thompson A.W."/>
            <person name="Robinson-Rechavi M."/>
            <person name="Braasch I."/>
            <person name="Lecointre G."/>
            <person name="Bobe J."/>
            <person name="Postlethwait J.H."/>
            <person name="Berthelot C."/>
            <person name="Roest Crollius H."/>
            <person name="Guiguen Y."/>
        </authorList>
    </citation>
    <scope>NUCLEOTIDE SEQUENCE</scope>
    <source>
        <strain evidence="2">WJC10195</strain>
    </source>
</reference>
<feature type="region of interest" description="Disordered" evidence="1">
    <location>
        <begin position="46"/>
        <end position="76"/>
    </location>
</feature>
<sequence length="106" mass="11421">MGWGTDGAIVYGSAGHRSSRSSARLLTVDTDAATAVPDASGLALPRFLSPRPGPRVNKSRRLRALNASSHRPNAERRALTPAVRFELQIRFSDVSRGASWHSAGRK</sequence>
<evidence type="ECO:0000313" key="3">
    <source>
        <dbReference type="Proteomes" id="UP001152622"/>
    </source>
</evidence>
<proteinExistence type="predicted"/>
<organism evidence="2 3">
    <name type="scientific">Synaphobranchus kaupii</name>
    <name type="common">Kaup's arrowtooth eel</name>
    <dbReference type="NCBI Taxonomy" id="118154"/>
    <lineage>
        <taxon>Eukaryota</taxon>
        <taxon>Metazoa</taxon>
        <taxon>Chordata</taxon>
        <taxon>Craniata</taxon>
        <taxon>Vertebrata</taxon>
        <taxon>Euteleostomi</taxon>
        <taxon>Actinopterygii</taxon>
        <taxon>Neopterygii</taxon>
        <taxon>Teleostei</taxon>
        <taxon>Anguilliformes</taxon>
        <taxon>Synaphobranchidae</taxon>
        <taxon>Synaphobranchus</taxon>
    </lineage>
</organism>
<protein>
    <submittedName>
        <fullName evidence="2">Uncharacterized protein</fullName>
    </submittedName>
</protein>
<evidence type="ECO:0000313" key="2">
    <source>
        <dbReference type="EMBL" id="KAJ8373799.1"/>
    </source>
</evidence>
<gene>
    <name evidence="2" type="ORF">SKAU_G00043790</name>
</gene>
<name>A0A9Q1J6W5_SYNKA</name>
<dbReference type="Proteomes" id="UP001152622">
    <property type="component" value="Chromosome 2"/>
</dbReference>
<dbReference type="EMBL" id="JAINUF010000002">
    <property type="protein sequence ID" value="KAJ8373799.1"/>
    <property type="molecule type" value="Genomic_DNA"/>
</dbReference>